<proteinExistence type="predicted"/>
<comment type="caution">
    <text evidence="1">The sequence shown here is derived from an EMBL/GenBank/DDBJ whole genome shotgun (WGS) entry which is preliminary data.</text>
</comment>
<dbReference type="Proteomes" id="UP000593564">
    <property type="component" value="Unassembled WGS sequence"/>
</dbReference>
<organism evidence="1 2">
    <name type="scientific">Camellia sinensis</name>
    <name type="common">Tea plant</name>
    <name type="synonym">Thea sinensis</name>
    <dbReference type="NCBI Taxonomy" id="4442"/>
    <lineage>
        <taxon>Eukaryota</taxon>
        <taxon>Viridiplantae</taxon>
        <taxon>Streptophyta</taxon>
        <taxon>Embryophyta</taxon>
        <taxon>Tracheophyta</taxon>
        <taxon>Spermatophyta</taxon>
        <taxon>Magnoliopsida</taxon>
        <taxon>eudicotyledons</taxon>
        <taxon>Gunneridae</taxon>
        <taxon>Pentapetalae</taxon>
        <taxon>asterids</taxon>
        <taxon>Ericales</taxon>
        <taxon>Theaceae</taxon>
        <taxon>Camellia</taxon>
    </lineage>
</organism>
<evidence type="ECO:0000313" key="2">
    <source>
        <dbReference type="Proteomes" id="UP000593564"/>
    </source>
</evidence>
<gene>
    <name evidence="1" type="ORF">HYC85_012528</name>
</gene>
<reference evidence="2" key="1">
    <citation type="journal article" date="2020" name="Nat. Commun.">
        <title>Genome assembly of wild tea tree DASZ reveals pedigree and selection history of tea varieties.</title>
        <authorList>
            <person name="Zhang W."/>
            <person name="Zhang Y."/>
            <person name="Qiu H."/>
            <person name="Guo Y."/>
            <person name="Wan H."/>
            <person name="Zhang X."/>
            <person name="Scossa F."/>
            <person name="Alseekh S."/>
            <person name="Zhang Q."/>
            <person name="Wang P."/>
            <person name="Xu L."/>
            <person name="Schmidt M.H."/>
            <person name="Jia X."/>
            <person name="Li D."/>
            <person name="Zhu A."/>
            <person name="Guo F."/>
            <person name="Chen W."/>
            <person name="Ni D."/>
            <person name="Usadel B."/>
            <person name="Fernie A.R."/>
            <person name="Wen W."/>
        </authorList>
    </citation>
    <scope>NUCLEOTIDE SEQUENCE [LARGE SCALE GENOMIC DNA]</scope>
    <source>
        <strain evidence="2">cv. G240</strain>
    </source>
</reference>
<name>A0A7J7HD43_CAMSI</name>
<reference evidence="1 2" key="2">
    <citation type="submission" date="2020-07" db="EMBL/GenBank/DDBJ databases">
        <title>Genome assembly of wild tea tree DASZ reveals pedigree and selection history of tea varieties.</title>
        <authorList>
            <person name="Zhang W."/>
        </authorList>
    </citation>
    <scope>NUCLEOTIDE SEQUENCE [LARGE SCALE GENOMIC DNA]</scope>
    <source>
        <strain evidence="2">cv. G240</strain>
        <tissue evidence="1">Leaf</tissue>
    </source>
</reference>
<dbReference type="AlphaFoldDB" id="A0A7J7HD43"/>
<evidence type="ECO:0000313" key="1">
    <source>
        <dbReference type="EMBL" id="KAF5950535.1"/>
    </source>
</evidence>
<accession>A0A7J7HD43</accession>
<keyword evidence="2" id="KW-1185">Reference proteome</keyword>
<protein>
    <submittedName>
        <fullName evidence="1">Uncharacterized protein</fullName>
    </submittedName>
</protein>
<dbReference type="EMBL" id="JACBKZ010000005">
    <property type="protein sequence ID" value="KAF5950535.1"/>
    <property type="molecule type" value="Genomic_DNA"/>
</dbReference>
<sequence>MMISDITFVISYRGVMFLSLYVNRFNFWTIYFKCEVDTGSTNPMAQTAIDSKLRLKSYDAFHVVAKKVTVKKL</sequence>